<evidence type="ECO:0000313" key="6">
    <source>
        <dbReference type="EMBL" id="MFD0927015.1"/>
    </source>
</evidence>
<protein>
    <recommendedName>
        <fullName evidence="2">protein-tyrosine-phosphatase</fullName>
        <ecNumber evidence="2">3.1.3.48</ecNumber>
    </recommendedName>
</protein>
<evidence type="ECO:0000256" key="2">
    <source>
        <dbReference type="ARBA" id="ARBA00013064"/>
    </source>
</evidence>
<dbReference type="RefSeq" id="WP_253648695.1">
    <property type="nucleotide sequence ID" value="NZ_BAAAMO010000006.1"/>
</dbReference>
<evidence type="ECO:0000256" key="4">
    <source>
        <dbReference type="ARBA" id="ARBA00022912"/>
    </source>
</evidence>
<dbReference type="EC" id="3.1.3.48" evidence="2"/>
<comment type="similarity">
    <text evidence="1">Belongs to the low molecular weight phosphotyrosine protein phosphatase family.</text>
</comment>
<evidence type="ECO:0000256" key="1">
    <source>
        <dbReference type="ARBA" id="ARBA00011063"/>
    </source>
</evidence>
<dbReference type="PANTHER" id="PTHR11717">
    <property type="entry name" value="LOW MOLECULAR WEIGHT PROTEIN TYROSINE PHOSPHATASE"/>
    <property type="match status" value="1"/>
</dbReference>
<dbReference type="PRINTS" id="PR00719">
    <property type="entry name" value="LMWPTPASE"/>
</dbReference>
<evidence type="ECO:0000256" key="3">
    <source>
        <dbReference type="ARBA" id="ARBA00022801"/>
    </source>
</evidence>
<evidence type="ECO:0000313" key="7">
    <source>
        <dbReference type="Proteomes" id="UP001597068"/>
    </source>
</evidence>
<dbReference type="CDD" id="cd16343">
    <property type="entry name" value="LMWPTP"/>
    <property type="match status" value="1"/>
</dbReference>
<keyword evidence="7" id="KW-1185">Reference proteome</keyword>
<dbReference type="SUPFAM" id="SSF52788">
    <property type="entry name" value="Phosphotyrosine protein phosphatases I"/>
    <property type="match status" value="1"/>
</dbReference>
<organism evidence="6 7">
    <name type="scientific">Williamsia deligens</name>
    <dbReference type="NCBI Taxonomy" id="321325"/>
    <lineage>
        <taxon>Bacteria</taxon>
        <taxon>Bacillati</taxon>
        <taxon>Actinomycetota</taxon>
        <taxon>Actinomycetes</taxon>
        <taxon>Mycobacteriales</taxon>
        <taxon>Nocardiaceae</taxon>
        <taxon>Williamsia</taxon>
    </lineage>
</organism>
<dbReference type="InterPro" id="IPR023485">
    <property type="entry name" value="Ptyr_pPase"/>
</dbReference>
<dbReference type="InterPro" id="IPR036196">
    <property type="entry name" value="Ptyr_pPase_sf"/>
</dbReference>
<evidence type="ECO:0000259" key="5">
    <source>
        <dbReference type="SMART" id="SM00226"/>
    </source>
</evidence>
<dbReference type="PANTHER" id="PTHR11717:SF7">
    <property type="entry name" value="LOW MOLECULAR WEIGHT PHOSPHOTYROSINE PROTEIN PHOSPHATASE"/>
    <property type="match status" value="1"/>
</dbReference>
<dbReference type="InterPro" id="IPR017867">
    <property type="entry name" value="Tyr_phospatase_low_mol_wt"/>
</dbReference>
<name>A0ABW3GBI6_9NOCA</name>
<dbReference type="Gene3D" id="3.40.50.2300">
    <property type="match status" value="1"/>
</dbReference>
<dbReference type="EMBL" id="JBHTIL010000002">
    <property type="protein sequence ID" value="MFD0927015.1"/>
    <property type="molecule type" value="Genomic_DNA"/>
</dbReference>
<accession>A0ABW3GBI6</accession>
<keyword evidence="4" id="KW-0904">Protein phosphatase</keyword>
<reference evidence="7" key="1">
    <citation type="journal article" date="2019" name="Int. J. Syst. Evol. Microbiol.">
        <title>The Global Catalogue of Microorganisms (GCM) 10K type strain sequencing project: providing services to taxonomists for standard genome sequencing and annotation.</title>
        <authorList>
            <consortium name="The Broad Institute Genomics Platform"/>
            <consortium name="The Broad Institute Genome Sequencing Center for Infectious Disease"/>
            <person name="Wu L."/>
            <person name="Ma J."/>
        </authorList>
    </citation>
    <scope>NUCLEOTIDE SEQUENCE [LARGE SCALE GENOMIC DNA]</scope>
    <source>
        <strain evidence="7">CCUG 50873</strain>
    </source>
</reference>
<keyword evidence="3 6" id="KW-0378">Hydrolase</keyword>
<comment type="caution">
    <text evidence="6">The sequence shown here is derived from an EMBL/GenBank/DDBJ whole genome shotgun (WGS) entry which is preliminary data.</text>
</comment>
<proteinExistence type="inferred from homology"/>
<feature type="domain" description="Phosphotyrosine protein phosphatase I" evidence="5">
    <location>
        <begin position="5"/>
        <end position="151"/>
    </location>
</feature>
<dbReference type="SMART" id="SM00226">
    <property type="entry name" value="LMWPc"/>
    <property type="match status" value="1"/>
</dbReference>
<dbReference type="Pfam" id="PF01451">
    <property type="entry name" value="LMWPc"/>
    <property type="match status" value="1"/>
</dbReference>
<dbReference type="Proteomes" id="UP001597068">
    <property type="component" value="Unassembled WGS sequence"/>
</dbReference>
<dbReference type="GO" id="GO:0004725">
    <property type="term" value="F:protein tyrosine phosphatase activity"/>
    <property type="evidence" value="ECO:0007669"/>
    <property type="project" value="UniProtKB-EC"/>
</dbReference>
<sequence>MTAPLHITFVCTGNICRSPMAEHIVAAAVEQAGLADEVRVDSAGTGSWHVGDPADDRARAELRKGGYDDTHSAAVLGPEHDDADLFVALDSGHRRALARRGDGDRTRLLRSFDPDADGDDLDVADPYYGDADDFAVVRDQVEAATPGIVDWIREQVRTRPDPAR</sequence>
<dbReference type="InterPro" id="IPR050438">
    <property type="entry name" value="LMW_PTPase"/>
</dbReference>
<gene>
    <name evidence="6" type="ORF">ACFQ04_14850</name>
</gene>